<evidence type="ECO:0000313" key="2">
    <source>
        <dbReference type="EMBL" id="AOV61936.1"/>
    </source>
</evidence>
<organism evidence="3 5">
    <name type="scientific">Synechococcus phage S-CAM7</name>
    <dbReference type="NCBI Taxonomy" id="1883368"/>
    <lineage>
        <taxon>Viruses</taxon>
        <taxon>Duplodnaviria</taxon>
        <taxon>Heunggongvirae</taxon>
        <taxon>Uroviricota</taxon>
        <taxon>Caudoviricetes</taxon>
        <taxon>Pantevenvirales</taxon>
        <taxon>Kyanoviridae</taxon>
        <taxon>Mazuvirus</taxon>
        <taxon>Mazuvirus scam7</taxon>
    </lineage>
</organism>
<proteinExistence type="predicted"/>
<reference evidence="4 5" key="1">
    <citation type="journal article" date="2016" name="Virology">
        <title>The genomic content and context of auxiliary metabolic genes in marine cyanomyoviruses.</title>
        <authorList>
            <person name="Crummett L.T."/>
            <person name="Puxty R.J."/>
            <person name="Weihe C."/>
            <person name="Marston M.F."/>
            <person name="Martiny J.B."/>
        </authorList>
    </citation>
    <scope>NUCLEOTIDE SEQUENCE [LARGE SCALE GENOMIC DNA]</scope>
    <source>
        <strain evidence="2">0910CC49</strain>
        <strain evidence="3">0910SB42</strain>
    </source>
</reference>
<dbReference type="EMBL" id="KU686213">
    <property type="protein sequence ID" value="AOV62202.1"/>
    <property type="molecule type" value="Genomic_DNA"/>
</dbReference>
<dbReference type="EMBL" id="KU686212">
    <property type="protein sequence ID" value="AOV61936.1"/>
    <property type="molecule type" value="Genomic_DNA"/>
</dbReference>
<name>A0A1D8KU75_9CAUD</name>
<evidence type="ECO:0000256" key="1">
    <source>
        <dbReference type="SAM" id="MobiDB-lite"/>
    </source>
</evidence>
<evidence type="ECO:0000313" key="4">
    <source>
        <dbReference type="Proteomes" id="UP000203902"/>
    </source>
</evidence>
<dbReference type="SUPFAM" id="SSF69255">
    <property type="entry name" value="gp5 N-terminal domain-like"/>
    <property type="match status" value="1"/>
</dbReference>
<accession>A0A1D8KU75</accession>
<feature type="compositionally biased region" description="Polar residues" evidence="1">
    <location>
        <begin position="137"/>
        <end position="148"/>
    </location>
</feature>
<evidence type="ECO:0000313" key="3">
    <source>
        <dbReference type="EMBL" id="AOV62202.1"/>
    </source>
</evidence>
<evidence type="ECO:0008006" key="6">
    <source>
        <dbReference type="Google" id="ProtNLM"/>
    </source>
</evidence>
<protein>
    <recommendedName>
        <fullName evidence="6">Baseplate hub + tail lysozyme</fullName>
    </recommendedName>
</protein>
<dbReference type="RefSeq" id="YP_009322945.1">
    <property type="nucleotide sequence ID" value="NC_031927.1"/>
</dbReference>
<dbReference type="Proteomes" id="UP000226384">
    <property type="component" value="Segment"/>
</dbReference>
<evidence type="ECO:0000313" key="5">
    <source>
        <dbReference type="Proteomes" id="UP000226384"/>
    </source>
</evidence>
<gene>
    <name evidence="2" type="ORF">C490910_012</name>
    <name evidence="3" type="ORF">S420910_012</name>
</gene>
<feature type="region of interest" description="Disordered" evidence="1">
    <location>
        <begin position="92"/>
        <end position="149"/>
    </location>
</feature>
<keyword evidence="4" id="KW-1185">Reference proteome</keyword>
<dbReference type="Proteomes" id="UP000203902">
    <property type="component" value="Segment"/>
</dbReference>
<dbReference type="KEGG" id="vg:30308066"/>
<sequence>MRLYFGRIAPTKPQQQQVAGGGWAWRYKVRIFDKHPPDKNVLPDENLPWAQVLMPVTAGSGAANYAQTPSLNQGDTVSIAYYDEDEQQPIITGVLPRTESVSTSEPVDTGKTGYTPSTGFTENKPQNSKIPSDESNENNVNSQPSNRPDQLAAAVGSSAALADTCDPNAYKTTAVATEINNLLNEIGKFSDQASRVESMISGTIDRVHALVNPYVGEMFFNLYEALVPVLNAGLSALYKKVYSIVLASTGSPIKAKLAAEAALIALIPPIQALQEAIQLLANAVVTGMLSKVEDLIRDTIENNDQFTSCAGTQFNGALVNSIINDIDDGIGPLIAAVSAILSGGFATADAIRSSLDIIRDFAGGLLGKNQGGNKCGGLVKEYVIGVGPKKDVGDILSNVLAQANMANAAVNSAIGVIDSVGGIVDSTNSLTRQFGDFPFLSEFSEANSPLKECSTEPPKTCYAPEVFIFGGRGEGAKATAYVGRYVDSDDGRTVTNKRGGVVSIKVDDGGSGYVYPPFVEIRDNCNLGIGGVARSVIKNGKVIKIYIVTPGEGYPSAGQELFVVDDVEVISGGSGYVPGIVQDQYGGEYEVIVDDGRVVTILPINIIQVPDIPVIKIPRISPEIPPGGILNNGKIYDASGAFFADAVIGNGLTFKPVLVPLPTAEQIASGDVSDNITPRLLQTEVVQVIDCVED</sequence>
<dbReference type="OrthoDB" id="19786at10239"/>
<feature type="compositionally biased region" description="Polar residues" evidence="1">
    <location>
        <begin position="99"/>
        <end position="130"/>
    </location>
</feature>
<dbReference type="Gene3D" id="2.40.50.260">
    <property type="entry name" value="Nucleic acid-binding protein domain"/>
    <property type="match status" value="1"/>
</dbReference>
<dbReference type="GeneID" id="30308066"/>